<dbReference type="OrthoDB" id="7869995at2"/>
<sequence>MTLRARPSGLTITERDVALIRGMVERGDRHHDIAAFFGLNQGRIAEVKDGRRFPEVPPASPDELPPRGPYLTPKASWMENRLAL</sequence>
<organism evidence="2 3">
    <name type="scientific">Acetobacter syzygii</name>
    <dbReference type="NCBI Taxonomy" id="146476"/>
    <lineage>
        <taxon>Bacteria</taxon>
        <taxon>Pseudomonadati</taxon>
        <taxon>Pseudomonadota</taxon>
        <taxon>Alphaproteobacteria</taxon>
        <taxon>Acetobacterales</taxon>
        <taxon>Acetobacteraceae</taxon>
        <taxon>Acetobacter</taxon>
    </lineage>
</organism>
<dbReference type="EMBL" id="NDFP01000016">
    <property type="protein sequence ID" value="PAL20963.1"/>
    <property type="molecule type" value="Genomic_DNA"/>
</dbReference>
<evidence type="ECO:0000313" key="3">
    <source>
        <dbReference type="Proteomes" id="UP000216033"/>
    </source>
</evidence>
<evidence type="ECO:0000313" key="2">
    <source>
        <dbReference type="EMBL" id="PAL20963.1"/>
    </source>
</evidence>
<evidence type="ECO:0000256" key="1">
    <source>
        <dbReference type="SAM" id="MobiDB-lite"/>
    </source>
</evidence>
<comment type="caution">
    <text evidence="2">The sequence shown here is derived from an EMBL/GenBank/DDBJ whole genome shotgun (WGS) entry which is preliminary data.</text>
</comment>
<proteinExistence type="predicted"/>
<reference evidence="2 3" key="1">
    <citation type="submission" date="2017-04" db="EMBL/GenBank/DDBJ databases">
        <title>Kefir bacterial isolates.</title>
        <authorList>
            <person name="Kim Y."/>
            <person name="Blasche S."/>
            <person name="Patil K.R."/>
        </authorList>
    </citation>
    <scope>NUCLEOTIDE SEQUENCE [LARGE SCALE GENOMIC DNA]</scope>
    <source>
        <strain evidence="2 3">KR-2</strain>
    </source>
</reference>
<dbReference type="AlphaFoldDB" id="A0A270B7H0"/>
<protein>
    <submittedName>
        <fullName evidence="2">Uncharacterized protein</fullName>
    </submittedName>
</protein>
<keyword evidence="3" id="KW-1185">Reference proteome</keyword>
<accession>A0A270B7H0</accession>
<dbReference type="Proteomes" id="UP000216033">
    <property type="component" value="Unassembled WGS sequence"/>
</dbReference>
<gene>
    <name evidence="2" type="ORF">B9K05_12265</name>
</gene>
<feature type="region of interest" description="Disordered" evidence="1">
    <location>
        <begin position="50"/>
        <end position="72"/>
    </location>
</feature>
<name>A0A270B7H0_9PROT</name>
<dbReference type="STRING" id="1231343.Absy_018_011"/>